<dbReference type="EMBL" id="KB309345">
    <property type="protein sequence ID" value="ELT94718.1"/>
    <property type="molecule type" value="Genomic_DNA"/>
</dbReference>
<dbReference type="HOGENOM" id="CLU_1350050_0_0_1"/>
<dbReference type="AlphaFoldDB" id="R7TLL0"/>
<evidence type="ECO:0000313" key="4">
    <source>
        <dbReference type="Proteomes" id="UP000014760"/>
    </source>
</evidence>
<evidence type="ECO:0000256" key="1">
    <source>
        <dbReference type="SAM" id="Phobius"/>
    </source>
</evidence>
<feature type="transmembrane region" description="Helical" evidence="1">
    <location>
        <begin position="154"/>
        <end position="174"/>
    </location>
</feature>
<sequence>MQILVVPRYDDFAQSWRRTKCYIKNISFSAAEDNHSPLMTTGQSQTYNQYSSLCVHVFVDYVSRDNSLRDTYLREKKLAFEEDVCPQSKQCFCCGCSKHRQGSHAASLTFRNRELRISTIRVGDPVDCYQGNWTKVAIATRSGIGPSAWKSLRIILWPTLIFVVGFVGSFFSFIDWFEESQWRRNHPISYDVRMENISRETTL</sequence>
<name>R7TLL0_CAPTE</name>
<accession>R7TLL0</accession>
<proteinExistence type="predicted"/>
<evidence type="ECO:0000313" key="2">
    <source>
        <dbReference type="EMBL" id="ELT94718.1"/>
    </source>
</evidence>
<dbReference type="EnsemblMetazoa" id="CapteT198467">
    <property type="protein sequence ID" value="CapteP198467"/>
    <property type="gene ID" value="CapteG198467"/>
</dbReference>
<reference evidence="2 4" key="2">
    <citation type="journal article" date="2013" name="Nature">
        <title>Insights into bilaterian evolution from three spiralian genomes.</title>
        <authorList>
            <person name="Simakov O."/>
            <person name="Marletaz F."/>
            <person name="Cho S.J."/>
            <person name="Edsinger-Gonzales E."/>
            <person name="Havlak P."/>
            <person name="Hellsten U."/>
            <person name="Kuo D.H."/>
            <person name="Larsson T."/>
            <person name="Lv J."/>
            <person name="Arendt D."/>
            <person name="Savage R."/>
            <person name="Osoegawa K."/>
            <person name="de Jong P."/>
            <person name="Grimwood J."/>
            <person name="Chapman J.A."/>
            <person name="Shapiro H."/>
            <person name="Aerts A."/>
            <person name="Otillar R.P."/>
            <person name="Terry A.Y."/>
            <person name="Boore J.L."/>
            <person name="Grigoriev I.V."/>
            <person name="Lindberg D.R."/>
            <person name="Seaver E.C."/>
            <person name="Weisblat D.A."/>
            <person name="Putnam N.H."/>
            <person name="Rokhsar D.S."/>
        </authorList>
    </citation>
    <scope>NUCLEOTIDE SEQUENCE</scope>
    <source>
        <strain evidence="2 4">I ESC-2004</strain>
    </source>
</reference>
<dbReference type="EMBL" id="AMQN01012167">
    <property type="status" value="NOT_ANNOTATED_CDS"/>
    <property type="molecule type" value="Genomic_DNA"/>
</dbReference>
<keyword evidence="4" id="KW-1185">Reference proteome</keyword>
<keyword evidence="1" id="KW-0472">Membrane</keyword>
<gene>
    <name evidence="2" type="ORF">CAPTEDRAFT_198467</name>
</gene>
<evidence type="ECO:0000313" key="3">
    <source>
        <dbReference type="EnsemblMetazoa" id="CapteP198467"/>
    </source>
</evidence>
<dbReference type="Proteomes" id="UP000014760">
    <property type="component" value="Unassembled WGS sequence"/>
</dbReference>
<organism evidence="2">
    <name type="scientific">Capitella teleta</name>
    <name type="common">Polychaete worm</name>
    <dbReference type="NCBI Taxonomy" id="283909"/>
    <lineage>
        <taxon>Eukaryota</taxon>
        <taxon>Metazoa</taxon>
        <taxon>Spiralia</taxon>
        <taxon>Lophotrochozoa</taxon>
        <taxon>Annelida</taxon>
        <taxon>Polychaeta</taxon>
        <taxon>Sedentaria</taxon>
        <taxon>Scolecida</taxon>
        <taxon>Capitellidae</taxon>
        <taxon>Capitella</taxon>
    </lineage>
</organism>
<protein>
    <submittedName>
        <fullName evidence="2 3">Uncharacterized protein</fullName>
    </submittedName>
</protein>
<keyword evidence="1" id="KW-0812">Transmembrane</keyword>
<keyword evidence="1" id="KW-1133">Transmembrane helix</keyword>
<reference evidence="4" key="1">
    <citation type="submission" date="2012-12" db="EMBL/GenBank/DDBJ databases">
        <authorList>
            <person name="Hellsten U."/>
            <person name="Grimwood J."/>
            <person name="Chapman J.A."/>
            <person name="Shapiro H."/>
            <person name="Aerts A."/>
            <person name="Otillar R.P."/>
            <person name="Terry A.Y."/>
            <person name="Boore J.L."/>
            <person name="Simakov O."/>
            <person name="Marletaz F."/>
            <person name="Cho S.-J."/>
            <person name="Edsinger-Gonzales E."/>
            <person name="Havlak P."/>
            <person name="Kuo D.-H."/>
            <person name="Larsson T."/>
            <person name="Lv J."/>
            <person name="Arendt D."/>
            <person name="Savage R."/>
            <person name="Osoegawa K."/>
            <person name="de Jong P."/>
            <person name="Lindberg D.R."/>
            <person name="Seaver E.C."/>
            <person name="Weisblat D.A."/>
            <person name="Putnam N.H."/>
            <person name="Grigoriev I.V."/>
            <person name="Rokhsar D.S."/>
        </authorList>
    </citation>
    <scope>NUCLEOTIDE SEQUENCE</scope>
    <source>
        <strain evidence="4">I ESC-2004</strain>
    </source>
</reference>
<reference evidence="3" key="3">
    <citation type="submission" date="2015-06" db="UniProtKB">
        <authorList>
            <consortium name="EnsemblMetazoa"/>
        </authorList>
    </citation>
    <scope>IDENTIFICATION</scope>
</reference>